<evidence type="ECO:0000313" key="2">
    <source>
        <dbReference type="EMBL" id="CAG8699879.1"/>
    </source>
</evidence>
<proteinExistence type="predicted"/>
<evidence type="ECO:0000313" key="3">
    <source>
        <dbReference type="Proteomes" id="UP000789405"/>
    </source>
</evidence>
<keyword evidence="1" id="KW-0175">Coiled coil</keyword>
<feature type="non-terminal residue" evidence="2">
    <location>
        <position position="326"/>
    </location>
</feature>
<feature type="coiled-coil region" evidence="1">
    <location>
        <begin position="144"/>
        <end position="171"/>
    </location>
</feature>
<accession>A0A9N9HPZ8</accession>
<dbReference type="EMBL" id="CAJVPY010008718">
    <property type="protein sequence ID" value="CAG8699879.1"/>
    <property type="molecule type" value="Genomic_DNA"/>
</dbReference>
<keyword evidence="3" id="KW-1185">Reference proteome</keyword>
<dbReference type="Proteomes" id="UP000789405">
    <property type="component" value="Unassembled WGS sequence"/>
</dbReference>
<reference evidence="2" key="1">
    <citation type="submission" date="2021-06" db="EMBL/GenBank/DDBJ databases">
        <authorList>
            <person name="Kallberg Y."/>
            <person name="Tangrot J."/>
            <person name="Rosling A."/>
        </authorList>
    </citation>
    <scope>NUCLEOTIDE SEQUENCE</scope>
    <source>
        <strain evidence="2">MA453B</strain>
    </source>
</reference>
<evidence type="ECO:0000256" key="1">
    <source>
        <dbReference type="SAM" id="Coils"/>
    </source>
</evidence>
<protein>
    <submittedName>
        <fullName evidence="2">310_t:CDS:1</fullName>
    </submittedName>
</protein>
<dbReference type="OrthoDB" id="2314273at2759"/>
<dbReference type="AlphaFoldDB" id="A0A9N9HPZ8"/>
<comment type="caution">
    <text evidence="2">The sequence shown here is derived from an EMBL/GenBank/DDBJ whole genome shotgun (WGS) entry which is preliminary data.</text>
</comment>
<gene>
    <name evidence="2" type="ORF">DERYTH_LOCUS12919</name>
</gene>
<name>A0A9N9HPZ8_9GLOM</name>
<sequence>MANEEVLSCIFALLVKPYHNTKELVDSYFPELNNLQNELEKFIICEKYYNQIVAKDNYLNYLKNELSDYPQKRSHNFKFLSNNNSILNEAQIELPTKVDIGIQVTIDSDYNLSAQVDALKNSLSNLVTNHVEQLQAIQIKNNKIYKLEYECESLKKQIANLSIKLEELNSNENSEPQTQPDSHVEQQRFRIYLRKKQFLNPEKINKTMTNLDGDINLSDEIKSFSMLAQEKRQIFIRNTLLQQTSTDIWHPIPVTEQEADALSNENTMRKEELFAIFNSVLVLLPESQHTKYTNLKNKTKVMLLTILQEIQDLNNAEEIVDDENII</sequence>
<organism evidence="2 3">
    <name type="scientific">Dentiscutata erythropus</name>
    <dbReference type="NCBI Taxonomy" id="1348616"/>
    <lineage>
        <taxon>Eukaryota</taxon>
        <taxon>Fungi</taxon>
        <taxon>Fungi incertae sedis</taxon>
        <taxon>Mucoromycota</taxon>
        <taxon>Glomeromycotina</taxon>
        <taxon>Glomeromycetes</taxon>
        <taxon>Diversisporales</taxon>
        <taxon>Gigasporaceae</taxon>
        <taxon>Dentiscutata</taxon>
    </lineage>
</organism>